<sequence>MFFITLLSLAFAKNKIEVPKYSQLLIAPDISQSEIDKSFDEMQKNPEAFCTSDEAKQLEEEYDPQYWIDYCIANLKAMQQVKVSDGSNVNSVLKDFKKENEFLIIIGMPKVAIDFSNLKTEMIVSVSYETDIEASKQLSEDRTSKYIKIIKKNAMKLATAHFDKSHKSIMKYVALQKKNVKDEYGLIEIVGDVKGKVSFLICFSCTIKISNSDLNVPYSFFSHATLHSESKNIKSNHFISDVFTTKSLNAVLKDKIKVNQFGILLGYYDDYDYTFQIVYHKDSWGIKYGSNNNALTTIFEDNPVLVPYSSASVFNLLVYAFKIDINLEADVKLEKYSSVNLTLIESFRIAPNEAKKLEKDKVQITASGWDAVAKENRPKVSLQLDSESFEFTKSENDPFEVSQQELYSYKPKNKKSVNVGMIVGIVVACVVVVAIVIVVVVVVLRKKKVGNSSEQ</sequence>
<dbReference type="Proteomes" id="UP001470230">
    <property type="component" value="Unassembled WGS sequence"/>
</dbReference>
<protein>
    <submittedName>
        <fullName evidence="2">Uncharacterized protein</fullName>
    </submittedName>
</protein>
<comment type="caution">
    <text evidence="2">The sequence shown here is derived from an EMBL/GenBank/DDBJ whole genome shotgun (WGS) entry which is preliminary data.</text>
</comment>
<organism evidence="2 3">
    <name type="scientific">Tritrichomonas musculus</name>
    <dbReference type="NCBI Taxonomy" id="1915356"/>
    <lineage>
        <taxon>Eukaryota</taxon>
        <taxon>Metamonada</taxon>
        <taxon>Parabasalia</taxon>
        <taxon>Tritrichomonadida</taxon>
        <taxon>Tritrichomonadidae</taxon>
        <taxon>Tritrichomonas</taxon>
    </lineage>
</organism>
<evidence type="ECO:0000313" key="2">
    <source>
        <dbReference type="EMBL" id="KAK8860423.1"/>
    </source>
</evidence>
<evidence type="ECO:0000313" key="3">
    <source>
        <dbReference type="Proteomes" id="UP001470230"/>
    </source>
</evidence>
<gene>
    <name evidence="2" type="ORF">M9Y10_012088</name>
</gene>
<keyword evidence="1" id="KW-1133">Transmembrane helix</keyword>
<proteinExistence type="predicted"/>
<evidence type="ECO:0000256" key="1">
    <source>
        <dbReference type="SAM" id="Phobius"/>
    </source>
</evidence>
<keyword evidence="1" id="KW-0472">Membrane</keyword>
<name>A0ABR2IBM9_9EUKA</name>
<keyword evidence="1" id="KW-0812">Transmembrane</keyword>
<keyword evidence="3" id="KW-1185">Reference proteome</keyword>
<dbReference type="EMBL" id="JAPFFF010000018">
    <property type="protein sequence ID" value="KAK8860423.1"/>
    <property type="molecule type" value="Genomic_DNA"/>
</dbReference>
<accession>A0ABR2IBM9</accession>
<feature type="transmembrane region" description="Helical" evidence="1">
    <location>
        <begin position="419"/>
        <end position="444"/>
    </location>
</feature>
<reference evidence="2 3" key="1">
    <citation type="submission" date="2024-04" db="EMBL/GenBank/DDBJ databases">
        <title>Tritrichomonas musculus Genome.</title>
        <authorList>
            <person name="Alves-Ferreira E."/>
            <person name="Grigg M."/>
            <person name="Lorenzi H."/>
            <person name="Galac M."/>
        </authorList>
    </citation>
    <scope>NUCLEOTIDE SEQUENCE [LARGE SCALE GENOMIC DNA]</scope>
    <source>
        <strain evidence="2 3">EAF2021</strain>
    </source>
</reference>